<evidence type="ECO:0000313" key="1">
    <source>
        <dbReference type="EMBL" id="QRR01446.1"/>
    </source>
</evidence>
<dbReference type="Proteomes" id="UP000612680">
    <property type="component" value="Chromosome"/>
</dbReference>
<sequence>MNDPRHASNASTPLTDSQAEFWYLVECQGCKELAHSLKMVHDLALYHSDVPFDTAEKSALFDVNLLVEGFQKMGAKM</sequence>
<organism evidence="1 2">
    <name type="scientific">Dyadobacter sandarakinus</name>
    <dbReference type="NCBI Taxonomy" id="2747268"/>
    <lineage>
        <taxon>Bacteria</taxon>
        <taxon>Pseudomonadati</taxon>
        <taxon>Bacteroidota</taxon>
        <taxon>Cytophagia</taxon>
        <taxon>Cytophagales</taxon>
        <taxon>Spirosomataceae</taxon>
        <taxon>Dyadobacter</taxon>
    </lineage>
</organism>
<dbReference type="RefSeq" id="WP_204663772.1">
    <property type="nucleotide sequence ID" value="NZ_CP056775.1"/>
</dbReference>
<reference evidence="1 2" key="1">
    <citation type="submission" date="2020-06" db="EMBL/GenBank/DDBJ databases">
        <title>Dyadobacter sandarakinus sp. nov., isolated from the soil of the Arctic Yellow River Station.</title>
        <authorList>
            <person name="Zhang Y."/>
            <person name="Peng F."/>
        </authorList>
    </citation>
    <scope>NUCLEOTIDE SEQUENCE [LARGE SCALE GENOMIC DNA]</scope>
    <source>
        <strain evidence="1 2">Q3-56</strain>
    </source>
</reference>
<name>A0ABX7I8Z3_9BACT</name>
<evidence type="ECO:0000313" key="2">
    <source>
        <dbReference type="Proteomes" id="UP000612680"/>
    </source>
</evidence>
<dbReference type="EMBL" id="CP056775">
    <property type="protein sequence ID" value="QRR01446.1"/>
    <property type="molecule type" value="Genomic_DNA"/>
</dbReference>
<accession>A0ABX7I8Z3</accession>
<proteinExistence type="predicted"/>
<protein>
    <submittedName>
        <fullName evidence="1">Uncharacterized protein</fullName>
    </submittedName>
</protein>
<gene>
    <name evidence="1" type="ORF">HWI92_11300</name>
</gene>
<keyword evidence="2" id="KW-1185">Reference proteome</keyword>